<dbReference type="EMBL" id="BNEA01000015">
    <property type="protein sequence ID" value="GHI52944.1"/>
    <property type="molecule type" value="Genomic_DNA"/>
</dbReference>
<reference evidence="3" key="1">
    <citation type="submission" date="2023-07" db="EMBL/GenBank/DDBJ databases">
        <title>Whole genome shotgun sequence of Streptomyces achromogenes subsp. rubradiris NBRC 14000.</title>
        <authorList>
            <person name="Komaki H."/>
            <person name="Tamura T."/>
        </authorList>
    </citation>
    <scope>NUCLEOTIDE SEQUENCE [LARGE SCALE GENOMIC DNA]</scope>
    <source>
        <strain evidence="3">NBRC 14000</strain>
    </source>
</reference>
<feature type="compositionally biased region" description="Pro residues" evidence="1">
    <location>
        <begin position="184"/>
        <end position="195"/>
    </location>
</feature>
<protein>
    <recommendedName>
        <fullName evidence="4">DUF1259 domain-containing protein</fullName>
    </recommendedName>
</protein>
<gene>
    <name evidence="2" type="ORF">Srubr_27900</name>
</gene>
<dbReference type="Proteomes" id="UP000646738">
    <property type="component" value="Unassembled WGS sequence"/>
</dbReference>
<sequence length="212" mass="22813">MTTTLADWADVRGVLGRPGDMRRFMYHTAFPRRDLRVCSRGILIRPALALGTHVSFVRYADGSTLLMGDIVVSEGELQTFCDLLHRHGIMQSALHKHLLAHESDVWWVHAHAHGHDPVALARGLRAALERTGTPPAEPAGSAPPVDLDTIAIDTAMGVKGAADDGIYRCAPTSAARPSPTVPWSCPPDWVPPRPPTSSRWAAGGPPSAATWS</sequence>
<comment type="caution">
    <text evidence="2">The sequence shown here is derived from an EMBL/GenBank/DDBJ whole genome shotgun (WGS) entry which is preliminary data.</text>
</comment>
<evidence type="ECO:0000313" key="3">
    <source>
        <dbReference type="Proteomes" id="UP000646738"/>
    </source>
</evidence>
<keyword evidence="3" id="KW-1185">Reference proteome</keyword>
<name>A0ABQ3RAR8_STRRR</name>
<evidence type="ECO:0000313" key="2">
    <source>
        <dbReference type="EMBL" id="GHI52944.1"/>
    </source>
</evidence>
<evidence type="ECO:0008006" key="4">
    <source>
        <dbReference type="Google" id="ProtNLM"/>
    </source>
</evidence>
<dbReference type="Pfam" id="PF07485">
    <property type="entry name" value="DUF1529"/>
    <property type="match status" value="1"/>
</dbReference>
<organism evidence="2 3">
    <name type="scientific">Streptomyces rubradiris</name>
    <name type="common">Streptomyces achromogenes subsp. rubradiris</name>
    <dbReference type="NCBI Taxonomy" id="285531"/>
    <lineage>
        <taxon>Bacteria</taxon>
        <taxon>Bacillati</taxon>
        <taxon>Actinomycetota</taxon>
        <taxon>Actinomycetes</taxon>
        <taxon>Kitasatosporales</taxon>
        <taxon>Streptomycetaceae</taxon>
        <taxon>Streptomyces</taxon>
    </lineage>
</organism>
<evidence type="ECO:0000256" key="1">
    <source>
        <dbReference type="SAM" id="MobiDB-lite"/>
    </source>
</evidence>
<proteinExistence type="predicted"/>
<feature type="region of interest" description="Disordered" evidence="1">
    <location>
        <begin position="173"/>
        <end position="212"/>
    </location>
</feature>
<accession>A0ABQ3RAR8</accession>
<dbReference type="RefSeq" id="WP_229926765.1">
    <property type="nucleotide sequence ID" value="NZ_BNCB01000012.1"/>
</dbReference>
<dbReference type="InterPro" id="IPR011094">
    <property type="entry name" value="Uncharacterised_LppY/LpqO"/>
</dbReference>